<dbReference type="PROSITE" id="PS51782">
    <property type="entry name" value="LYSM"/>
    <property type="match status" value="2"/>
</dbReference>
<dbReference type="CDD" id="cd22786">
    <property type="entry name" value="DPBB_YuiC-like"/>
    <property type="match status" value="1"/>
</dbReference>
<protein>
    <submittedName>
        <fullName evidence="4">3D (Asp-Asp-Asp) domain-containing protein</fullName>
    </submittedName>
</protein>
<evidence type="ECO:0000256" key="2">
    <source>
        <dbReference type="SAM" id="SignalP"/>
    </source>
</evidence>
<dbReference type="OrthoDB" id="9798935at2"/>
<proteinExistence type="predicted"/>
<keyword evidence="1 2" id="KW-0732">Signal</keyword>
<dbReference type="InterPro" id="IPR051933">
    <property type="entry name" value="Resuscitation_pf_RpfB"/>
</dbReference>
<dbReference type="Pfam" id="PF06725">
    <property type="entry name" value="3D"/>
    <property type="match status" value="1"/>
</dbReference>
<feature type="chain" id="PRO_5038383287" evidence="2">
    <location>
        <begin position="21"/>
        <end position="241"/>
    </location>
</feature>
<sequence length="241" mass="25920">MKKYLYYMLAAITIWSAAGASVQAEEVVVNKGDTLWSIAQKHEVSVQDIKNWNGLSTNLIHPNDKLEVSPEEFYIVKSGDTLWNIAHTYGVNVQSLKSWNQLSSDLIRPGLELIIYRNAAGQAKAAAPAKTVVKSANTVQPAAEKSKSLTVTATAYTASCEGCIGITKTGVNLLENPDAKVIAVDPNVIPLGSKVYVEGYGYATAEDIGGGIKGNEIDVFIPTTEAAMEFGRKDVKVTILN</sequence>
<dbReference type="RefSeq" id="WP_110063739.1">
    <property type="nucleotide sequence ID" value="NZ_QGTW01000002.1"/>
</dbReference>
<dbReference type="GO" id="GO:0019867">
    <property type="term" value="C:outer membrane"/>
    <property type="evidence" value="ECO:0007669"/>
    <property type="project" value="InterPro"/>
</dbReference>
<dbReference type="PANTHER" id="PTHR39160">
    <property type="entry name" value="CELL WALL-BINDING PROTEIN YOCH"/>
    <property type="match status" value="1"/>
</dbReference>
<dbReference type="Gene3D" id="3.10.350.10">
    <property type="entry name" value="LysM domain"/>
    <property type="match status" value="2"/>
</dbReference>
<dbReference type="SUPFAM" id="SSF50685">
    <property type="entry name" value="Barwin-like endoglucanases"/>
    <property type="match status" value="1"/>
</dbReference>
<dbReference type="EMBL" id="QGTW01000002">
    <property type="protein sequence ID" value="PWW31196.1"/>
    <property type="molecule type" value="Genomic_DNA"/>
</dbReference>
<reference evidence="4 5" key="1">
    <citation type="submission" date="2018-05" db="EMBL/GenBank/DDBJ databases">
        <title>Freshwater and sediment microbial communities from various areas in North America, analyzing microbe dynamics in response to fracking.</title>
        <authorList>
            <person name="Lamendella R."/>
        </authorList>
    </citation>
    <scope>NUCLEOTIDE SEQUENCE [LARGE SCALE GENOMIC DNA]</scope>
    <source>
        <strain evidence="4 5">15_TX</strain>
    </source>
</reference>
<comment type="caution">
    <text evidence="4">The sequence shown here is derived from an EMBL/GenBank/DDBJ whole genome shotgun (WGS) entry which is preliminary data.</text>
</comment>
<organism evidence="4 5">
    <name type="scientific">Cytobacillus oceanisediminis</name>
    <dbReference type="NCBI Taxonomy" id="665099"/>
    <lineage>
        <taxon>Bacteria</taxon>
        <taxon>Bacillati</taxon>
        <taxon>Bacillota</taxon>
        <taxon>Bacilli</taxon>
        <taxon>Bacillales</taxon>
        <taxon>Bacillaceae</taxon>
        <taxon>Cytobacillus</taxon>
    </lineage>
</organism>
<name>A0A2V3A310_9BACI</name>
<evidence type="ECO:0000313" key="5">
    <source>
        <dbReference type="Proteomes" id="UP000247150"/>
    </source>
</evidence>
<dbReference type="PANTHER" id="PTHR39160:SF6">
    <property type="entry name" value="CELL WALL-BINDING PROTEIN YOCH"/>
    <property type="match status" value="1"/>
</dbReference>
<dbReference type="CDD" id="cd00118">
    <property type="entry name" value="LysM"/>
    <property type="match status" value="2"/>
</dbReference>
<gene>
    <name evidence="4" type="ORF">DFO73_102191</name>
</gene>
<feature type="signal peptide" evidence="2">
    <location>
        <begin position="1"/>
        <end position="20"/>
    </location>
</feature>
<evidence type="ECO:0000259" key="3">
    <source>
        <dbReference type="PROSITE" id="PS51782"/>
    </source>
</evidence>
<dbReference type="InterPro" id="IPR036908">
    <property type="entry name" value="RlpA-like_sf"/>
</dbReference>
<dbReference type="GO" id="GO:0004553">
    <property type="term" value="F:hydrolase activity, hydrolyzing O-glycosyl compounds"/>
    <property type="evidence" value="ECO:0007669"/>
    <property type="project" value="InterPro"/>
</dbReference>
<dbReference type="GO" id="GO:0009254">
    <property type="term" value="P:peptidoglycan turnover"/>
    <property type="evidence" value="ECO:0007669"/>
    <property type="project" value="InterPro"/>
</dbReference>
<dbReference type="InterPro" id="IPR018392">
    <property type="entry name" value="LysM"/>
</dbReference>
<feature type="domain" description="LysM" evidence="3">
    <location>
        <begin position="25"/>
        <end position="68"/>
    </location>
</feature>
<accession>A0A2V3A310</accession>
<dbReference type="Proteomes" id="UP000247150">
    <property type="component" value="Unassembled WGS sequence"/>
</dbReference>
<evidence type="ECO:0000313" key="4">
    <source>
        <dbReference type="EMBL" id="PWW31196.1"/>
    </source>
</evidence>
<feature type="domain" description="LysM" evidence="3">
    <location>
        <begin position="72"/>
        <end position="115"/>
    </location>
</feature>
<dbReference type="SMART" id="SM00257">
    <property type="entry name" value="LysM"/>
    <property type="match status" value="2"/>
</dbReference>
<dbReference type="AlphaFoldDB" id="A0A2V3A310"/>
<dbReference type="SUPFAM" id="SSF54106">
    <property type="entry name" value="LysM domain"/>
    <property type="match status" value="2"/>
</dbReference>
<dbReference type="InterPro" id="IPR010611">
    <property type="entry name" value="3D_dom"/>
</dbReference>
<evidence type="ECO:0000256" key="1">
    <source>
        <dbReference type="ARBA" id="ARBA00022729"/>
    </source>
</evidence>
<dbReference type="Pfam" id="PF01476">
    <property type="entry name" value="LysM"/>
    <property type="match status" value="2"/>
</dbReference>
<dbReference type="InterPro" id="IPR036779">
    <property type="entry name" value="LysM_dom_sf"/>
</dbReference>